<evidence type="ECO:0000313" key="1">
    <source>
        <dbReference type="EMBL" id="CAG8954322.1"/>
    </source>
</evidence>
<reference evidence="1" key="1">
    <citation type="submission" date="2021-07" db="EMBL/GenBank/DDBJ databases">
        <authorList>
            <person name="Durling M."/>
        </authorList>
    </citation>
    <scope>NUCLEOTIDE SEQUENCE</scope>
</reference>
<accession>A0A9N9PUA4</accession>
<organism evidence="1 2">
    <name type="scientific">Hymenoscyphus fraxineus</name>
    <dbReference type="NCBI Taxonomy" id="746836"/>
    <lineage>
        <taxon>Eukaryota</taxon>
        <taxon>Fungi</taxon>
        <taxon>Dikarya</taxon>
        <taxon>Ascomycota</taxon>
        <taxon>Pezizomycotina</taxon>
        <taxon>Leotiomycetes</taxon>
        <taxon>Helotiales</taxon>
        <taxon>Helotiaceae</taxon>
        <taxon>Hymenoscyphus</taxon>
    </lineage>
</organism>
<comment type="caution">
    <text evidence="1">The sequence shown here is derived from an EMBL/GenBank/DDBJ whole genome shotgun (WGS) entry which is preliminary data.</text>
</comment>
<dbReference type="EMBL" id="CAJVRL010000056">
    <property type="protein sequence ID" value="CAG8954322.1"/>
    <property type="molecule type" value="Genomic_DNA"/>
</dbReference>
<sequence length="190" mass="21623">MSSSISPKTGSSYAEASKSPSFTTKTLVLQTWDFNKVKDVALELQNNKDDWLKVIRESMISSGKEYLLDHVDDLEVFIRQLEDIFTNLWNLAVLTSPFSFSFSFELPKDLIEQMDQFPGSAFHWLRYIRHTWRPLIHTDELYAIFNAINVVGGFVVDINTKLAQVDEEDAQTPHQASSNLPKVPVLGVNV</sequence>
<evidence type="ECO:0000313" key="2">
    <source>
        <dbReference type="Proteomes" id="UP000696280"/>
    </source>
</evidence>
<gene>
    <name evidence="1" type="ORF">HYFRA_00005945</name>
</gene>
<dbReference type="Proteomes" id="UP000696280">
    <property type="component" value="Unassembled WGS sequence"/>
</dbReference>
<dbReference type="AlphaFoldDB" id="A0A9N9PUA4"/>
<dbReference type="OrthoDB" id="10303683at2759"/>
<keyword evidence="2" id="KW-1185">Reference proteome</keyword>
<proteinExistence type="predicted"/>
<name>A0A9N9PUA4_9HELO</name>
<protein>
    <submittedName>
        <fullName evidence="1">Uncharacterized protein</fullName>
    </submittedName>
</protein>